<comment type="caution">
    <text evidence="1">The sequence shown here is derived from an EMBL/GenBank/DDBJ whole genome shotgun (WGS) entry which is preliminary data.</text>
</comment>
<evidence type="ECO:0000313" key="2">
    <source>
        <dbReference type="Proteomes" id="UP001299068"/>
    </source>
</evidence>
<sequence length="104" mass="11861">MIAAGISFIGTSQELKEKIDLLRAVGQYSDEAVILYFETNDAECAIRKVEEMYKEYKEKGHYATVQSMQNDRDEITFNDILPSSVDLDNGEIYDKLNGETIRTL</sequence>
<dbReference type="RefSeq" id="WP_221861782.1">
    <property type="nucleotide sequence ID" value="NZ_JAIKTU010000011.1"/>
</dbReference>
<evidence type="ECO:0000313" key="1">
    <source>
        <dbReference type="EMBL" id="MBY0756540.1"/>
    </source>
</evidence>
<dbReference type="EMBL" id="JAIKTU010000011">
    <property type="protein sequence ID" value="MBY0756540.1"/>
    <property type="molecule type" value="Genomic_DNA"/>
</dbReference>
<name>A0ABS7L0E7_CLOSR</name>
<organism evidence="1 2">
    <name type="scientific">Clostridium sardiniense</name>
    <name type="common">Clostridium absonum</name>
    <dbReference type="NCBI Taxonomy" id="29369"/>
    <lineage>
        <taxon>Bacteria</taxon>
        <taxon>Bacillati</taxon>
        <taxon>Bacillota</taxon>
        <taxon>Clostridia</taxon>
        <taxon>Eubacteriales</taxon>
        <taxon>Clostridiaceae</taxon>
        <taxon>Clostridium</taxon>
    </lineage>
</organism>
<protein>
    <submittedName>
        <fullName evidence="1">Uncharacterized protein</fullName>
    </submittedName>
</protein>
<keyword evidence="2" id="KW-1185">Reference proteome</keyword>
<proteinExistence type="predicted"/>
<gene>
    <name evidence="1" type="ORF">K5V21_13915</name>
</gene>
<reference evidence="1 2" key="1">
    <citation type="journal article" date="2021" name="Cell Host Microbe">
        <title>in vivo commensal control of Clostridioides difficile virulence.</title>
        <authorList>
            <person name="Girinathan B.P."/>
            <person name="Dibenedetto N."/>
            <person name="Worley J.N."/>
            <person name="Peltier J."/>
            <person name="Arrieta-Ortiz M.L."/>
            <person name="Rupa Christinal Immanuel S."/>
            <person name="Lavin R."/>
            <person name="Delaney M.L."/>
            <person name="Cummins C."/>
            <person name="Hoffmann M."/>
            <person name="Luo Y."/>
            <person name="Gonzalez-Escalona N."/>
            <person name="Allard M."/>
            <person name="Onderdonk A.B."/>
            <person name="Gerber G.K."/>
            <person name="Sonenshein A.L."/>
            <person name="Baliga N."/>
            <person name="Dupuy B."/>
            <person name="Bry L."/>
        </authorList>
    </citation>
    <scope>NUCLEOTIDE SEQUENCE [LARGE SCALE GENOMIC DNA]</scope>
    <source>
        <strain evidence="1 2">DSM 599</strain>
    </source>
</reference>
<dbReference type="Proteomes" id="UP001299068">
    <property type="component" value="Unassembled WGS sequence"/>
</dbReference>
<accession>A0ABS7L0E7</accession>